<organism evidence="1">
    <name type="scientific">Ochrobactrum phage ORM_20</name>
    <dbReference type="NCBI Taxonomy" id="2985243"/>
    <lineage>
        <taxon>Viruses</taxon>
    </lineage>
</organism>
<protein>
    <submittedName>
        <fullName evidence="1">Uncharacterized protein</fullName>
    </submittedName>
</protein>
<reference evidence="1" key="1">
    <citation type="submission" date="2022-10" db="EMBL/GenBank/DDBJ databases">
        <authorList>
            <person name="Meaden S."/>
        </authorList>
    </citation>
    <scope>NUCLEOTIDE SEQUENCE</scope>
</reference>
<proteinExistence type="predicted"/>
<accession>A0A9N6ZF50</accession>
<sequence>MSNSLSMRKFVENYEKGLYDKPDQSAIQSIWQDWSVTERDLQHRTRPLAKKVMRFLKVAEDEIDLDKTSIHFRNINPVKGRPYDSFTITDTKSQKVLFFICPNIGYDAARGKAQLLSVPEDKHIEIFDETYGLALDTLKAMKKSNALVTA</sequence>
<dbReference type="EMBL" id="OX359470">
    <property type="protein sequence ID" value="CAI3971297.1"/>
    <property type="molecule type" value="Genomic_DNA"/>
</dbReference>
<gene>
    <name evidence="1" type="ORF">ORM20_00248</name>
</gene>
<name>A0A9N6ZF50_9VIRU</name>
<evidence type="ECO:0000313" key="1">
    <source>
        <dbReference type="EMBL" id="CAI3971297.1"/>
    </source>
</evidence>